<keyword evidence="3" id="KW-1185">Reference proteome</keyword>
<feature type="compositionally biased region" description="Acidic residues" evidence="1">
    <location>
        <begin position="181"/>
        <end position="193"/>
    </location>
</feature>
<dbReference type="EMBL" id="LAEV01002192">
    <property type="protein sequence ID" value="KKA26437.1"/>
    <property type="molecule type" value="Genomic_DNA"/>
</dbReference>
<feature type="compositionally biased region" description="Basic and acidic residues" evidence="1">
    <location>
        <begin position="159"/>
        <end position="172"/>
    </location>
</feature>
<dbReference type="Proteomes" id="UP000033483">
    <property type="component" value="Unassembled WGS sequence"/>
</dbReference>
<accession>A0A0F4Z7F8</accession>
<proteinExistence type="predicted"/>
<name>A0A0F4Z7F8_9PEZI</name>
<feature type="compositionally biased region" description="Polar residues" evidence="1">
    <location>
        <begin position="494"/>
        <end position="508"/>
    </location>
</feature>
<dbReference type="OrthoDB" id="336321at2759"/>
<evidence type="ECO:0000256" key="1">
    <source>
        <dbReference type="SAM" id="MobiDB-lite"/>
    </source>
</evidence>
<evidence type="ECO:0000313" key="3">
    <source>
        <dbReference type="Proteomes" id="UP000033483"/>
    </source>
</evidence>
<dbReference type="AlphaFoldDB" id="A0A0F4Z7F8"/>
<evidence type="ECO:0000313" key="2">
    <source>
        <dbReference type="EMBL" id="KKA26437.1"/>
    </source>
</evidence>
<feature type="region of interest" description="Disordered" evidence="1">
    <location>
        <begin position="568"/>
        <end position="588"/>
    </location>
</feature>
<feature type="region of interest" description="Disordered" evidence="1">
    <location>
        <begin position="144"/>
        <end position="229"/>
    </location>
</feature>
<gene>
    <name evidence="2" type="ORF">TD95_000132</name>
</gene>
<comment type="caution">
    <text evidence="2">The sequence shown here is derived from an EMBL/GenBank/DDBJ whole genome shotgun (WGS) entry which is preliminary data.</text>
</comment>
<organism evidence="2 3">
    <name type="scientific">Thielaviopsis punctulata</name>
    <dbReference type="NCBI Taxonomy" id="72032"/>
    <lineage>
        <taxon>Eukaryota</taxon>
        <taxon>Fungi</taxon>
        <taxon>Dikarya</taxon>
        <taxon>Ascomycota</taxon>
        <taxon>Pezizomycotina</taxon>
        <taxon>Sordariomycetes</taxon>
        <taxon>Hypocreomycetidae</taxon>
        <taxon>Microascales</taxon>
        <taxon>Ceratocystidaceae</taxon>
        <taxon>Thielaviopsis</taxon>
    </lineage>
</organism>
<protein>
    <submittedName>
        <fullName evidence="2">Uncharacterized protein</fullName>
    </submittedName>
</protein>
<feature type="compositionally biased region" description="Low complexity" evidence="1">
    <location>
        <begin position="208"/>
        <end position="219"/>
    </location>
</feature>
<feature type="region of interest" description="Disordered" evidence="1">
    <location>
        <begin position="467"/>
        <end position="508"/>
    </location>
</feature>
<feature type="compositionally biased region" description="Pro residues" evidence="1">
    <location>
        <begin position="470"/>
        <end position="480"/>
    </location>
</feature>
<reference evidence="2 3" key="1">
    <citation type="submission" date="2015-03" db="EMBL/GenBank/DDBJ databases">
        <authorList>
            <person name="Radwan O."/>
            <person name="Al-Naeli F.A."/>
            <person name="Rendon G.A."/>
            <person name="Fields C."/>
        </authorList>
    </citation>
    <scope>NUCLEOTIDE SEQUENCE [LARGE SCALE GENOMIC DNA]</scope>
    <source>
        <strain evidence="2">CR-DP1</strain>
    </source>
</reference>
<sequence length="689" mass="75255">MQNHVFQPIAADALLDAELQKRCTHQSKVQIGCPDIDQNVLLGGFERASVIGVSTEEESMSLQMAVQVVATQLAYDDAQTALIASTLPVATVARALKDTLLAQHGRAFAWRSVLERVSISRVFDVRGLEEALGEVERAEKSAAVCGGRPETPVEQARVAPDDVRESERELPALRRLSMEIPDSEEDDDGEFSQEDVYLLESDEESSELSEVPEMLPSQEEGGEQGGEKEQVKANYGEENVSTSSPLSSLSSLEELEDIEHLEPVEEEEENQESGSVDADALSDIVDSHSQAIFQPLADGLAANYPVSRAQSPLFQTDAESTLKPTIIMSHGNSPTAVQEDTQAVLGIGTGESFSVLETTSPEYSLETASKATMEMAVEAASEQQLEGPQIGQSRVEILRAASSEGKSSRKMSEMDAEQVESQKFELATRLHSSSTMQPQERMVELESSFIEPIFETAFEEPSLEEFAPIEPTPPQLPQPSQPSRTSPQSKRQETPQSKSQETPHSSPPTIIAITHFSTLLTTLFANSSSPAAHDALQLLSRRIRHLSRTLSSSPLILLTNGTTAPFLPASAPPPTLLSKPRKPQHEPTLKSVFSPLPNAPAPKKHKPAFGLSFTQMLDVHLLCTTQPRNNQDAERLALGQAARMVWVVEVLMDDVGVWDGRTGERSTREQRWGAFEIQGGRLVDVFPRP</sequence>